<name>A0A1M5YGJ0_9FIRM</name>
<dbReference type="OrthoDB" id="1861925at2"/>
<reference evidence="2 3" key="1">
    <citation type="submission" date="2016-11" db="EMBL/GenBank/DDBJ databases">
        <authorList>
            <person name="Jaros S."/>
            <person name="Januszkiewicz K."/>
            <person name="Wedrychowicz H."/>
        </authorList>
    </citation>
    <scope>NUCLEOTIDE SEQUENCE [LARGE SCALE GENOMIC DNA]</scope>
    <source>
        <strain evidence="2 3">DSM 10068</strain>
    </source>
</reference>
<dbReference type="EMBL" id="FQXV01000008">
    <property type="protein sequence ID" value="SHI11160.1"/>
    <property type="molecule type" value="Genomic_DNA"/>
</dbReference>
<dbReference type="InterPro" id="IPR038071">
    <property type="entry name" value="UROD/MetE-like_sf"/>
</dbReference>
<sequence>MMNRRDNMLAILNHQPHDHVGDFKTDVCSTGGNLESFENGPAGGGLDGFGCKWLPSESALGQGVPAAGHVALENILDWKKTLKFPDLDAYDWEGQAAAQLKNYDPKNQIQEYAMWNGPFLRLAHLMGFENGLCAMYEEPEACLELLDAVTDYKIKVAERAVKYFRPDAICTYDDVATELSTFMSPDKYRELIKPMHKKFNDAVRAMGVIPNTHVCGKCEAIVPDLVDEGSEAWEICQPENDLSALQAKLGGKLAFIGGFDMKGRFAYMDLTEEALRAAVRETIDTYAPGGNYAMLGMILYSDPGKFVHTMAIMSDETVKYGTNYYSRS</sequence>
<dbReference type="InterPro" id="IPR000257">
    <property type="entry name" value="Uroporphyrinogen_deCOase"/>
</dbReference>
<keyword evidence="3" id="KW-1185">Reference proteome</keyword>
<organism evidence="2 3">
    <name type="scientific">Sporobacter termitidis DSM 10068</name>
    <dbReference type="NCBI Taxonomy" id="1123282"/>
    <lineage>
        <taxon>Bacteria</taxon>
        <taxon>Bacillati</taxon>
        <taxon>Bacillota</taxon>
        <taxon>Clostridia</taxon>
        <taxon>Eubacteriales</taxon>
        <taxon>Oscillospiraceae</taxon>
        <taxon>Sporobacter</taxon>
    </lineage>
</organism>
<dbReference type="AlphaFoldDB" id="A0A1M5YGJ0"/>
<dbReference type="PANTHER" id="PTHR47099:SF1">
    <property type="entry name" value="METHYLCOBAMIDE:COM METHYLTRANSFERASE MTBA"/>
    <property type="match status" value="1"/>
</dbReference>
<dbReference type="SUPFAM" id="SSF51726">
    <property type="entry name" value="UROD/MetE-like"/>
    <property type="match status" value="1"/>
</dbReference>
<gene>
    <name evidence="2" type="ORF">SAMN02745823_02513</name>
</gene>
<protein>
    <submittedName>
        <fullName evidence="2">Uroporphyrinogen decarboxylase (URO-D)</fullName>
    </submittedName>
</protein>
<dbReference type="GO" id="GO:0006779">
    <property type="term" value="P:porphyrin-containing compound biosynthetic process"/>
    <property type="evidence" value="ECO:0007669"/>
    <property type="project" value="InterPro"/>
</dbReference>
<evidence type="ECO:0000259" key="1">
    <source>
        <dbReference type="Pfam" id="PF01208"/>
    </source>
</evidence>
<evidence type="ECO:0000313" key="3">
    <source>
        <dbReference type="Proteomes" id="UP000183995"/>
    </source>
</evidence>
<accession>A0A1M5YGJ0</accession>
<dbReference type="Proteomes" id="UP000183995">
    <property type="component" value="Unassembled WGS sequence"/>
</dbReference>
<evidence type="ECO:0000313" key="2">
    <source>
        <dbReference type="EMBL" id="SHI11160.1"/>
    </source>
</evidence>
<dbReference type="InterPro" id="IPR052024">
    <property type="entry name" value="Methanogen_methyltrans"/>
</dbReference>
<feature type="domain" description="Uroporphyrinogen decarboxylase (URO-D)" evidence="1">
    <location>
        <begin position="115"/>
        <end position="292"/>
    </location>
</feature>
<dbReference type="PANTHER" id="PTHR47099">
    <property type="entry name" value="METHYLCOBAMIDE:COM METHYLTRANSFERASE MTBA"/>
    <property type="match status" value="1"/>
</dbReference>
<dbReference type="Gene3D" id="3.20.20.210">
    <property type="match status" value="1"/>
</dbReference>
<dbReference type="GO" id="GO:0004853">
    <property type="term" value="F:uroporphyrinogen decarboxylase activity"/>
    <property type="evidence" value="ECO:0007669"/>
    <property type="project" value="InterPro"/>
</dbReference>
<proteinExistence type="predicted"/>
<dbReference type="Pfam" id="PF01208">
    <property type="entry name" value="URO-D"/>
    <property type="match status" value="1"/>
</dbReference>
<dbReference type="STRING" id="1123282.SAMN02745823_02513"/>